<sequence>MEAIGRVNAVIQELAVVYFNENIAIFEANAVFDRFRVFDRHGHGTASSFGVRGCVVYRIGDAYFESERLFVKFFSSSSAADVTQQEQQQDANLYLSVEMHFHRKVVPLFEQMRGIRHLVPQFYVGRTESTATYDAGAIVFENVNQFRNFGYSRFLDRQLVLLALRKIAEFHAYSFWARQSNRPFGPSVSHRIHTEHMDVVADTLRRSLQPLAKAGEYAGWVPRLQNLIDNLEFRIGQQLKQRDDNEGYVLCHRNYSQVNILFHFDEQKKEATDLRIVNWQWMGFASLGVDLVIVLFVETHPQTLREHWKELLNEYQAALYATFKDPSVPPYERIRAEIKASVPIALYMLALRANHLHLQTSSPAALEMSSLLWNDTLITDMFKELIRRDLI</sequence>
<dbReference type="Pfam" id="PF02958">
    <property type="entry name" value="EcKL"/>
    <property type="match status" value="1"/>
</dbReference>
<dbReference type="Gene3D" id="3.90.1200.10">
    <property type="match status" value="1"/>
</dbReference>
<comment type="caution">
    <text evidence="2">The sequence shown here is derived from an EMBL/GenBank/DDBJ whole genome shotgun (WGS) entry which is preliminary data.</text>
</comment>
<gene>
    <name evidence="2" type="ORF">V9T40_007744</name>
</gene>
<proteinExistence type="predicted"/>
<evidence type="ECO:0000259" key="1">
    <source>
        <dbReference type="SMART" id="SM00587"/>
    </source>
</evidence>
<accession>A0AAN9Y4Y8</accession>
<dbReference type="PANTHER" id="PTHR11012:SF30">
    <property type="entry name" value="PROTEIN KINASE-LIKE DOMAIN-CONTAINING"/>
    <property type="match status" value="1"/>
</dbReference>
<dbReference type="InterPro" id="IPR015897">
    <property type="entry name" value="CHK_kinase-like"/>
</dbReference>
<evidence type="ECO:0000313" key="2">
    <source>
        <dbReference type="EMBL" id="KAK7592992.1"/>
    </source>
</evidence>
<reference evidence="2 3" key="1">
    <citation type="submission" date="2024-03" db="EMBL/GenBank/DDBJ databases">
        <title>Adaptation during the transition from Ophiocordyceps entomopathogen to insect associate is accompanied by gene loss and intensified selection.</title>
        <authorList>
            <person name="Ward C.M."/>
            <person name="Onetto C.A."/>
            <person name="Borneman A.R."/>
        </authorList>
    </citation>
    <scope>NUCLEOTIDE SEQUENCE [LARGE SCALE GENOMIC DNA]</scope>
    <source>
        <strain evidence="2">AWRI1</strain>
        <tissue evidence="2">Single Adult Female</tissue>
    </source>
</reference>
<dbReference type="SMART" id="SM00587">
    <property type="entry name" value="CHK"/>
    <property type="match status" value="1"/>
</dbReference>
<dbReference type="EMBL" id="JBBCAQ010000020">
    <property type="protein sequence ID" value="KAK7592992.1"/>
    <property type="molecule type" value="Genomic_DNA"/>
</dbReference>
<dbReference type="InterPro" id="IPR011009">
    <property type="entry name" value="Kinase-like_dom_sf"/>
</dbReference>
<dbReference type="Proteomes" id="UP001367676">
    <property type="component" value="Unassembled WGS sequence"/>
</dbReference>
<feature type="domain" description="CHK kinase-like" evidence="1">
    <location>
        <begin position="138"/>
        <end position="325"/>
    </location>
</feature>
<organism evidence="2 3">
    <name type="scientific">Parthenolecanium corni</name>
    <dbReference type="NCBI Taxonomy" id="536013"/>
    <lineage>
        <taxon>Eukaryota</taxon>
        <taxon>Metazoa</taxon>
        <taxon>Ecdysozoa</taxon>
        <taxon>Arthropoda</taxon>
        <taxon>Hexapoda</taxon>
        <taxon>Insecta</taxon>
        <taxon>Pterygota</taxon>
        <taxon>Neoptera</taxon>
        <taxon>Paraneoptera</taxon>
        <taxon>Hemiptera</taxon>
        <taxon>Sternorrhyncha</taxon>
        <taxon>Coccoidea</taxon>
        <taxon>Coccidae</taxon>
        <taxon>Parthenolecanium</taxon>
    </lineage>
</organism>
<evidence type="ECO:0000313" key="3">
    <source>
        <dbReference type="Proteomes" id="UP001367676"/>
    </source>
</evidence>
<protein>
    <recommendedName>
        <fullName evidence="1">CHK kinase-like domain-containing protein</fullName>
    </recommendedName>
</protein>
<keyword evidence="3" id="KW-1185">Reference proteome</keyword>
<dbReference type="AlphaFoldDB" id="A0AAN9Y4Y8"/>
<name>A0AAN9Y4Y8_9HEMI</name>
<dbReference type="InterPro" id="IPR004119">
    <property type="entry name" value="EcKL"/>
</dbReference>
<dbReference type="SUPFAM" id="SSF56112">
    <property type="entry name" value="Protein kinase-like (PK-like)"/>
    <property type="match status" value="1"/>
</dbReference>
<dbReference type="PANTHER" id="PTHR11012">
    <property type="entry name" value="PROTEIN KINASE-LIKE DOMAIN-CONTAINING"/>
    <property type="match status" value="1"/>
</dbReference>